<dbReference type="InterPro" id="IPR027396">
    <property type="entry name" value="DsrEFH-like"/>
</dbReference>
<dbReference type="OrthoDB" id="7472908at2"/>
<dbReference type="eggNOG" id="COG2044">
    <property type="taxonomic scope" value="Bacteria"/>
</dbReference>
<proteinExistence type="predicted"/>
<comment type="caution">
    <text evidence="1">The sequence shown here is derived from an EMBL/GenBank/DDBJ whole genome shotgun (WGS) entry which is preliminary data.</text>
</comment>
<dbReference type="Pfam" id="PF02635">
    <property type="entry name" value="DsrE"/>
    <property type="match status" value="1"/>
</dbReference>
<protein>
    <submittedName>
        <fullName evidence="1">Uncharacterized protein</fullName>
    </submittedName>
</protein>
<dbReference type="SUPFAM" id="SSF75169">
    <property type="entry name" value="DsrEFH-like"/>
    <property type="match status" value="1"/>
</dbReference>
<evidence type="ECO:0000313" key="2">
    <source>
        <dbReference type="Proteomes" id="UP000028411"/>
    </source>
</evidence>
<reference evidence="1 2" key="1">
    <citation type="submission" date="2014-02" db="EMBL/GenBank/DDBJ databases">
        <title>Whole genome sequence of Sphingobium chlorophenolicum NBRC 16172.</title>
        <authorList>
            <person name="Gan H.M."/>
            <person name="Gan H.Y."/>
            <person name="Chew T.H."/>
            <person name="Savka M.A."/>
        </authorList>
    </citation>
    <scope>NUCLEOTIDE SEQUENCE [LARGE SCALE GENOMIC DNA]</scope>
    <source>
        <strain evidence="1 2">NBRC 16172</strain>
    </source>
</reference>
<evidence type="ECO:0000313" key="1">
    <source>
        <dbReference type="EMBL" id="KEQ53165.1"/>
    </source>
</evidence>
<dbReference type="EMBL" id="JFHR01000027">
    <property type="protein sequence ID" value="KEQ53165.1"/>
    <property type="molecule type" value="Genomic_DNA"/>
</dbReference>
<sequence>MRELRIVVATADAERLRGALMTAAAQAALGGAAALFLQMDAVALLRAPMEAPQDEAHRAAGLPTLAMLVEEALALGVALTACQSGLALYGLTVADLPQGVDVGGPIAFLQATDDQARLLFA</sequence>
<name>A0A081RD92_SPHCR</name>
<dbReference type="RefSeq" id="WP_037452340.1">
    <property type="nucleotide sequence ID" value="NZ_JFHR01000027.1"/>
</dbReference>
<accession>A0A081RD92</accession>
<gene>
    <name evidence="1" type="ORF">BV95_02570</name>
</gene>
<dbReference type="InterPro" id="IPR003787">
    <property type="entry name" value="Sulphur_relay_DsrE/F-like"/>
</dbReference>
<dbReference type="Gene3D" id="3.40.1260.10">
    <property type="entry name" value="DsrEFH-like"/>
    <property type="match status" value="1"/>
</dbReference>
<dbReference type="AlphaFoldDB" id="A0A081RD92"/>
<dbReference type="PATRIC" id="fig|46429.4.peg.2548"/>
<dbReference type="Proteomes" id="UP000028411">
    <property type="component" value="Unassembled WGS sequence"/>
</dbReference>
<organism evidence="1 2">
    <name type="scientific">Sphingobium chlorophenolicum</name>
    <dbReference type="NCBI Taxonomy" id="46429"/>
    <lineage>
        <taxon>Bacteria</taxon>
        <taxon>Pseudomonadati</taxon>
        <taxon>Pseudomonadota</taxon>
        <taxon>Alphaproteobacteria</taxon>
        <taxon>Sphingomonadales</taxon>
        <taxon>Sphingomonadaceae</taxon>
        <taxon>Sphingobium</taxon>
    </lineage>
</organism>